<keyword evidence="5" id="KW-0443">Lipid metabolism</keyword>
<dbReference type="InterPro" id="IPR029058">
    <property type="entry name" value="AB_hydrolase_fold"/>
</dbReference>
<dbReference type="PANTHER" id="PTHR11005">
    <property type="entry name" value="LYSOSOMAL ACID LIPASE-RELATED"/>
    <property type="match status" value="1"/>
</dbReference>
<dbReference type="Gene3D" id="3.40.50.1820">
    <property type="entry name" value="alpha/beta hydrolase"/>
    <property type="match status" value="1"/>
</dbReference>
<dbReference type="InterPro" id="IPR025483">
    <property type="entry name" value="Lipase_euk"/>
</dbReference>
<name>A0A8K0D4R4_IGNLU</name>
<evidence type="ECO:0000256" key="2">
    <source>
        <dbReference type="ARBA" id="ARBA00022729"/>
    </source>
</evidence>
<reference evidence="11" key="1">
    <citation type="submission" date="2019-08" db="EMBL/GenBank/DDBJ databases">
        <title>The genome of the North American firefly Photinus pyralis.</title>
        <authorList>
            <consortium name="Photinus pyralis genome working group"/>
            <person name="Fallon T.R."/>
            <person name="Sander Lower S.E."/>
            <person name="Weng J.-K."/>
        </authorList>
    </citation>
    <scope>NUCLEOTIDE SEQUENCE</scope>
    <source>
        <strain evidence="11">TRF0915ILg1</strain>
        <tissue evidence="11">Whole body</tissue>
    </source>
</reference>
<dbReference type="EMBL" id="VTPC01002975">
    <property type="protein sequence ID" value="KAF2899214.1"/>
    <property type="molecule type" value="Genomic_DNA"/>
</dbReference>
<feature type="signal peptide" evidence="9">
    <location>
        <begin position="1"/>
        <end position="20"/>
    </location>
</feature>
<organism evidence="11 12">
    <name type="scientific">Ignelater luminosus</name>
    <name type="common">Cucubano</name>
    <name type="synonym">Pyrophorus luminosus</name>
    <dbReference type="NCBI Taxonomy" id="2038154"/>
    <lineage>
        <taxon>Eukaryota</taxon>
        <taxon>Metazoa</taxon>
        <taxon>Ecdysozoa</taxon>
        <taxon>Arthropoda</taxon>
        <taxon>Hexapoda</taxon>
        <taxon>Insecta</taxon>
        <taxon>Pterygota</taxon>
        <taxon>Neoptera</taxon>
        <taxon>Endopterygota</taxon>
        <taxon>Coleoptera</taxon>
        <taxon>Polyphaga</taxon>
        <taxon>Elateriformia</taxon>
        <taxon>Elateroidea</taxon>
        <taxon>Elateridae</taxon>
        <taxon>Agrypninae</taxon>
        <taxon>Pyrophorini</taxon>
        <taxon>Ignelater</taxon>
    </lineage>
</organism>
<evidence type="ECO:0000256" key="6">
    <source>
        <dbReference type="ARBA" id="ARBA00023180"/>
    </source>
</evidence>
<evidence type="ECO:0000256" key="5">
    <source>
        <dbReference type="ARBA" id="ARBA00023098"/>
    </source>
</evidence>
<dbReference type="AlphaFoldDB" id="A0A8K0D4R4"/>
<protein>
    <recommendedName>
        <fullName evidence="7">Lipase</fullName>
    </recommendedName>
</protein>
<feature type="chain" id="PRO_5035437939" description="Lipase" evidence="9">
    <location>
        <begin position="21"/>
        <end position="423"/>
    </location>
</feature>
<evidence type="ECO:0000256" key="1">
    <source>
        <dbReference type="ARBA" id="ARBA00010701"/>
    </source>
</evidence>
<dbReference type="FunFam" id="3.40.50.1820:FF:000057">
    <property type="entry name" value="Lipase"/>
    <property type="match status" value="1"/>
</dbReference>
<feature type="domain" description="Partial AB-hydrolase lipase" evidence="10">
    <location>
        <begin position="53"/>
        <end position="112"/>
    </location>
</feature>
<evidence type="ECO:0000256" key="7">
    <source>
        <dbReference type="PIRNR" id="PIRNR000862"/>
    </source>
</evidence>
<dbReference type="SUPFAM" id="SSF53474">
    <property type="entry name" value="alpha/beta-Hydrolases"/>
    <property type="match status" value="1"/>
</dbReference>
<dbReference type="GO" id="GO:0016042">
    <property type="term" value="P:lipid catabolic process"/>
    <property type="evidence" value="ECO:0007669"/>
    <property type="project" value="UniProtKB-KW"/>
</dbReference>
<dbReference type="OrthoDB" id="9974421at2759"/>
<comment type="caution">
    <text evidence="11">The sequence shown here is derived from an EMBL/GenBank/DDBJ whole genome shotgun (WGS) entry which is preliminary data.</text>
</comment>
<evidence type="ECO:0000256" key="9">
    <source>
        <dbReference type="SAM" id="SignalP"/>
    </source>
</evidence>
<dbReference type="Pfam" id="PF04083">
    <property type="entry name" value="Abhydro_lipase"/>
    <property type="match status" value="1"/>
</dbReference>
<sequence>MQNFLVPFCVFVCFVRVSYQNPVNNVCTTFLDYYKNMIYNPNCYHNPDVYLSVPEIIKRYDYPLQTYQVTTNDGYILTVFRIPYVQNFLKRSIGPPVFLQHGIAQSSMVFVNIGRRSLAFTLADNGYDVWLGNFRGSVYSNKHKYLNGDNKTYWNFTFHENGVYDLPAQLNVVTKVTNQKIIYIGYSMGSTAYFVYNTQYPEIAKNTIRISISIAPVAFLKNVDKQIKFIIEGWCQLKNIHDKNGNGGIFRRTKGYIARRQRICLPYPVKMRFCLLSAYIFGLLDTAEEDPEILPVIVMQDQDAVAMKTVYHYVQLVRCGRFQQYDYRELNDEIYGTSAPPQYNLSNINVPNFFIRANRDSISTQKNVEETFKFLSDSAKPFDIFVVSSDAFRHGDFVTARDVRILVYEPILDFLEKNKNKFL</sequence>
<evidence type="ECO:0000259" key="10">
    <source>
        <dbReference type="Pfam" id="PF04083"/>
    </source>
</evidence>
<accession>A0A8K0D4R4</accession>
<dbReference type="InterPro" id="IPR006693">
    <property type="entry name" value="AB_hydrolase_lipase"/>
</dbReference>
<dbReference type="Proteomes" id="UP000801492">
    <property type="component" value="Unassembled WGS sequence"/>
</dbReference>
<evidence type="ECO:0000313" key="11">
    <source>
        <dbReference type="EMBL" id="KAF2899214.1"/>
    </source>
</evidence>
<evidence type="ECO:0000256" key="8">
    <source>
        <dbReference type="PIRSR" id="PIRSR000862-1"/>
    </source>
</evidence>
<keyword evidence="4 7" id="KW-0442">Lipid degradation</keyword>
<proteinExistence type="inferred from homology"/>
<feature type="active site" description="Charge relay system" evidence="8">
    <location>
        <position position="394"/>
    </location>
</feature>
<comment type="similarity">
    <text evidence="1 7">Belongs to the AB hydrolase superfamily. Lipase family.</text>
</comment>
<gene>
    <name evidence="11" type="ORF">ILUMI_06960</name>
</gene>
<evidence type="ECO:0000256" key="3">
    <source>
        <dbReference type="ARBA" id="ARBA00022801"/>
    </source>
</evidence>
<keyword evidence="12" id="KW-1185">Reference proteome</keyword>
<feature type="active site" description="Charge relay system" evidence="8">
    <location>
        <position position="360"/>
    </location>
</feature>
<evidence type="ECO:0000256" key="4">
    <source>
        <dbReference type="ARBA" id="ARBA00022963"/>
    </source>
</evidence>
<keyword evidence="3 7" id="KW-0378">Hydrolase</keyword>
<feature type="active site" description="Nucleophile" evidence="8">
    <location>
        <position position="187"/>
    </location>
</feature>
<dbReference type="GO" id="GO:0016788">
    <property type="term" value="F:hydrolase activity, acting on ester bonds"/>
    <property type="evidence" value="ECO:0007669"/>
    <property type="project" value="InterPro"/>
</dbReference>
<evidence type="ECO:0000313" key="12">
    <source>
        <dbReference type="Proteomes" id="UP000801492"/>
    </source>
</evidence>
<dbReference type="PIRSF" id="PIRSF000862">
    <property type="entry name" value="Steryl_ester_lip"/>
    <property type="match status" value="1"/>
</dbReference>
<keyword evidence="2 9" id="KW-0732">Signal</keyword>
<keyword evidence="6" id="KW-0325">Glycoprotein</keyword>